<evidence type="ECO:0000313" key="5">
    <source>
        <dbReference type="EMBL" id="PIO72283.1"/>
    </source>
</evidence>
<evidence type="ECO:0000313" key="6">
    <source>
        <dbReference type="Proteomes" id="UP000230423"/>
    </source>
</evidence>
<keyword evidence="6" id="KW-1185">Reference proteome</keyword>
<reference evidence="5 6" key="1">
    <citation type="submission" date="2015-09" db="EMBL/GenBank/DDBJ databases">
        <title>Draft genome of the parasitic nematode Teladorsagia circumcincta isolate WARC Sus (inbred).</title>
        <authorList>
            <person name="Mitreva M."/>
        </authorList>
    </citation>
    <scope>NUCLEOTIDE SEQUENCE [LARGE SCALE GENOMIC DNA]</scope>
    <source>
        <strain evidence="5 6">S</strain>
    </source>
</reference>
<sequence length="140" mass="15336">MNADESNEFKKVRAFASLPRTVRGFPTVIGSSPKGDKIIYCNGNSVFIVDVEDTTNVDIYTEHPVPTTVAKMSPSGFYVASGDSAGNVRIWDTTQSTHILKATYQVFSGSVRDIAWNDDSKRIAAVGEGRERLSMVTIKE</sequence>
<dbReference type="AlphaFoldDB" id="A0A2G9UQ39"/>
<dbReference type="Proteomes" id="UP000230423">
    <property type="component" value="Unassembled WGS sequence"/>
</dbReference>
<name>A0A2G9UQ39_TELCI</name>
<keyword evidence="2" id="KW-0677">Repeat</keyword>
<dbReference type="EMBL" id="KZ345718">
    <property type="protein sequence ID" value="PIO72283.1"/>
    <property type="molecule type" value="Genomic_DNA"/>
</dbReference>
<dbReference type="GO" id="GO:0051015">
    <property type="term" value="F:actin filament binding"/>
    <property type="evidence" value="ECO:0007669"/>
    <property type="project" value="TreeGrafter"/>
</dbReference>
<proteinExistence type="inferred from homology"/>
<dbReference type="OrthoDB" id="2306at2759"/>
<dbReference type="InterPro" id="IPR036322">
    <property type="entry name" value="WD40_repeat_dom_sf"/>
</dbReference>
<dbReference type="PROSITE" id="PS50082">
    <property type="entry name" value="WD_REPEATS_2"/>
    <property type="match status" value="1"/>
</dbReference>
<dbReference type="Pfam" id="PF00400">
    <property type="entry name" value="WD40"/>
    <property type="match status" value="1"/>
</dbReference>
<organism evidence="5 6">
    <name type="scientific">Teladorsagia circumcincta</name>
    <name type="common">Brown stomach worm</name>
    <name type="synonym">Ostertagia circumcincta</name>
    <dbReference type="NCBI Taxonomy" id="45464"/>
    <lineage>
        <taxon>Eukaryota</taxon>
        <taxon>Metazoa</taxon>
        <taxon>Ecdysozoa</taxon>
        <taxon>Nematoda</taxon>
        <taxon>Chromadorea</taxon>
        <taxon>Rhabditida</taxon>
        <taxon>Rhabditina</taxon>
        <taxon>Rhabditomorpha</taxon>
        <taxon>Strongyloidea</taxon>
        <taxon>Trichostrongylidae</taxon>
        <taxon>Teladorsagia</taxon>
    </lineage>
</organism>
<dbReference type="SUPFAM" id="SSF50978">
    <property type="entry name" value="WD40 repeat-like"/>
    <property type="match status" value="1"/>
</dbReference>
<feature type="repeat" description="WD" evidence="4">
    <location>
        <begin position="60"/>
        <end position="101"/>
    </location>
</feature>
<dbReference type="GO" id="GO:0045214">
    <property type="term" value="P:sarcomere organization"/>
    <property type="evidence" value="ECO:0007669"/>
    <property type="project" value="TreeGrafter"/>
</dbReference>
<protein>
    <submittedName>
        <fullName evidence="5">WD domain, G-beta repeat protein</fullName>
    </submittedName>
</protein>
<evidence type="ECO:0000256" key="3">
    <source>
        <dbReference type="ARBA" id="ARBA00038366"/>
    </source>
</evidence>
<dbReference type="InterPro" id="IPR015943">
    <property type="entry name" value="WD40/YVTN_repeat-like_dom_sf"/>
</dbReference>
<dbReference type="GO" id="GO:0030042">
    <property type="term" value="P:actin filament depolymerization"/>
    <property type="evidence" value="ECO:0007669"/>
    <property type="project" value="TreeGrafter"/>
</dbReference>
<dbReference type="PANTHER" id="PTHR19856">
    <property type="entry name" value="WD-REPEATCONTAINING PROTEIN WDR1"/>
    <property type="match status" value="1"/>
</dbReference>
<comment type="similarity">
    <text evidence="3">Belongs to the WD repeat AIP1 family.</text>
</comment>
<dbReference type="GO" id="GO:0030864">
    <property type="term" value="C:cortical actin cytoskeleton"/>
    <property type="evidence" value="ECO:0007669"/>
    <property type="project" value="TreeGrafter"/>
</dbReference>
<dbReference type="GO" id="GO:0040011">
    <property type="term" value="P:locomotion"/>
    <property type="evidence" value="ECO:0007669"/>
    <property type="project" value="TreeGrafter"/>
</dbReference>
<dbReference type="PANTHER" id="PTHR19856:SF0">
    <property type="entry name" value="WD REPEAT-CONTAINING PROTEIN 1"/>
    <property type="match status" value="1"/>
</dbReference>
<keyword evidence="1 4" id="KW-0853">WD repeat</keyword>
<evidence type="ECO:0000256" key="1">
    <source>
        <dbReference type="ARBA" id="ARBA00022574"/>
    </source>
</evidence>
<gene>
    <name evidence="5" type="ORF">TELCIR_05793</name>
</gene>
<dbReference type="Gene3D" id="2.130.10.10">
    <property type="entry name" value="YVTN repeat-like/Quinoprotein amine dehydrogenase"/>
    <property type="match status" value="1"/>
</dbReference>
<dbReference type="InterPro" id="IPR001680">
    <property type="entry name" value="WD40_rpt"/>
</dbReference>
<evidence type="ECO:0000256" key="2">
    <source>
        <dbReference type="ARBA" id="ARBA00022737"/>
    </source>
</evidence>
<evidence type="ECO:0000256" key="4">
    <source>
        <dbReference type="PROSITE-ProRule" id="PRU00221"/>
    </source>
</evidence>
<accession>A0A2G9UQ39</accession>
<dbReference type="SMART" id="SM00320">
    <property type="entry name" value="WD40"/>
    <property type="match status" value="2"/>
</dbReference>